<keyword evidence="8" id="KW-0863">Zinc-finger</keyword>
<evidence type="ECO:0000259" key="12">
    <source>
        <dbReference type="PROSITE" id="PS50081"/>
    </source>
</evidence>
<evidence type="ECO:0000256" key="1">
    <source>
        <dbReference type="ARBA" id="ARBA00004370"/>
    </source>
</evidence>
<evidence type="ECO:0000256" key="8">
    <source>
        <dbReference type="ARBA" id="ARBA00022771"/>
    </source>
</evidence>
<reference evidence="13" key="1">
    <citation type="submission" date="2025-08" db="UniProtKB">
        <authorList>
            <consortium name="Ensembl"/>
        </authorList>
    </citation>
    <scope>IDENTIFICATION</scope>
</reference>
<evidence type="ECO:0000256" key="7">
    <source>
        <dbReference type="ARBA" id="ARBA00022737"/>
    </source>
</evidence>
<dbReference type="PANTHER" id="PTHR22968">
    <property type="entry name" value="PROTEIN KINASE C, MU"/>
    <property type="match status" value="1"/>
</dbReference>
<dbReference type="CDD" id="cd20795">
    <property type="entry name" value="C1_PKD_rpt1"/>
    <property type="match status" value="1"/>
</dbReference>
<evidence type="ECO:0000256" key="5">
    <source>
        <dbReference type="ARBA" id="ARBA00022679"/>
    </source>
</evidence>
<dbReference type="PRINTS" id="PR00008">
    <property type="entry name" value="DAGPEDOMAIN"/>
</dbReference>
<dbReference type="InterPro" id="IPR046349">
    <property type="entry name" value="C1-like_sf"/>
</dbReference>
<dbReference type="AlphaFoldDB" id="A0A8C6V0I4"/>
<dbReference type="SMART" id="SM00109">
    <property type="entry name" value="C1"/>
    <property type="match status" value="1"/>
</dbReference>
<dbReference type="GO" id="GO:0005829">
    <property type="term" value="C:cytosol"/>
    <property type="evidence" value="ECO:0007669"/>
    <property type="project" value="TreeGrafter"/>
</dbReference>
<dbReference type="GO" id="GO:0007200">
    <property type="term" value="P:phospholipase C-activating G protein-coupled receptor signaling pathway"/>
    <property type="evidence" value="ECO:0007669"/>
    <property type="project" value="TreeGrafter"/>
</dbReference>
<dbReference type="PROSITE" id="PS50081">
    <property type="entry name" value="ZF_DAG_PE_2"/>
    <property type="match status" value="1"/>
</dbReference>
<keyword evidence="3" id="KW-0963">Cytoplasm</keyword>
<dbReference type="Ensembl" id="ENSNMLT00000045772.1">
    <property type="protein sequence ID" value="ENSNMLP00000041170.1"/>
    <property type="gene ID" value="ENSNMLG00000025219.1"/>
</dbReference>
<name>A0A8C6V0I4_9GOBI</name>
<keyword evidence="6" id="KW-0479">Metal-binding</keyword>
<dbReference type="FunFam" id="3.30.60.20:FF:000021">
    <property type="entry name" value="Serine/threonine-protein kinase"/>
    <property type="match status" value="1"/>
</dbReference>
<dbReference type="InterPro" id="IPR020454">
    <property type="entry name" value="DAG/PE-bd"/>
</dbReference>
<comment type="subcellular location">
    <subcellularLocation>
        <location evidence="2">Cytoplasm</location>
    </subcellularLocation>
    <subcellularLocation>
        <location evidence="1">Membrane</location>
    </subcellularLocation>
</comment>
<evidence type="ECO:0000313" key="13">
    <source>
        <dbReference type="Ensembl" id="ENSNMLP00000041170.1"/>
    </source>
</evidence>
<keyword evidence="14" id="KW-1185">Reference proteome</keyword>
<feature type="domain" description="Phorbol-ester/DAG-type" evidence="12">
    <location>
        <begin position="59"/>
        <end position="109"/>
    </location>
</feature>
<evidence type="ECO:0000256" key="2">
    <source>
        <dbReference type="ARBA" id="ARBA00004496"/>
    </source>
</evidence>
<keyword evidence="10" id="KW-0862">Zinc</keyword>
<keyword evidence="9" id="KW-0418">Kinase</keyword>
<dbReference type="Pfam" id="PF00130">
    <property type="entry name" value="C1_1"/>
    <property type="match status" value="1"/>
</dbReference>
<evidence type="ECO:0000256" key="10">
    <source>
        <dbReference type="ARBA" id="ARBA00022833"/>
    </source>
</evidence>
<dbReference type="GO" id="GO:0004674">
    <property type="term" value="F:protein serine/threonine kinase activity"/>
    <property type="evidence" value="ECO:0007669"/>
    <property type="project" value="UniProtKB-KW"/>
</dbReference>
<evidence type="ECO:0000256" key="4">
    <source>
        <dbReference type="ARBA" id="ARBA00022527"/>
    </source>
</evidence>
<proteinExistence type="predicted"/>
<keyword evidence="5" id="KW-0808">Transferase</keyword>
<evidence type="ECO:0000256" key="6">
    <source>
        <dbReference type="ARBA" id="ARBA00022723"/>
    </source>
</evidence>
<dbReference type="PROSITE" id="PS00479">
    <property type="entry name" value="ZF_DAG_PE_1"/>
    <property type="match status" value="1"/>
</dbReference>
<evidence type="ECO:0000313" key="14">
    <source>
        <dbReference type="Proteomes" id="UP000694523"/>
    </source>
</evidence>
<dbReference type="PANTHER" id="PTHR22968:SF25">
    <property type="entry name" value="PROTEIN KINASE C"/>
    <property type="match status" value="1"/>
</dbReference>
<evidence type="ECO:0000256" key="9">
    <source>
        <dbReference type="ARBA" id="ARBA00022777"/>
    </source>
</evidence>
<evidence type="ECO:0000256" key="3">
    <source>
        <dbReference type="ARBA" id="ARBA00022490"/>
    </source>
</evidence>
<dbReference type="GO" id="GO:0035556">
    <property type="term" value="P:intracellular signal transduction"/>
    <property type="evidence" value="ECO:0007669"/>
    <property type="project" value="TreeGrafter"/>
</dbReference>
<dbReference type="Pfam" id="PF25525">
    <property type="entry name" value="Ubiquitin_PRKD1_N"/>
    <property type="match status" value="1"/>
</dbReference>
<dbReference type="InterPro" id="IPR057764">
    <property type="entry name" value="Ubiquitin_PRKD1-3_N"/>
</dbReference>
<reference evidence="13" key="2">
    <citation type="submission" date="2025-09" db="UniProtKB">
        <authorList>
            <consortium name="Ensembl"/>
        </authorList>
    </citation>
    <scope>IDENTIFICATION</scope>
</reference>
<dbReference type="InterPro" id="IPR002219">
    <property type="entry name" value="PKC_DAG/PE"/>
</dbReference>
<evidence type="ECO:0000256" key="11">
    <source>
        <dbReference type="ARBA" id="ARBA00023136"/>
    </source>
</evidence>
<dbReference type="SUPFAM" id="SSF57889">
    <property type="entry name" value="Cysteine-rich domain"/>
    <property type="match status" value="1"/>
</dbReference>
<protein>
    <recommendedName>
        <fullName evidence="12">Phorbol-ester/DAG-type domain-containing protein</fullName>
    </recommendedName>
</protein>
<dbReference type="GO" id="GO:0008270">
    <property type="term" value="F:zinc ion binding"/>
    <property type="evidence" value="ECO:0007669"/>
    <property type="project" value="UniProtKB-KW"/>
</dbReference>
<dbReference type="Gene3D" id="3.30.60.20">
    <property type="match status" value="1"/>
</dbReference>
<accession>A0A8C6V0I4</accession>
<organism evidence="13 14">
    <name type="scientific">Neogobius melanostomus</name>
    <name type="common">round goby</name>
    <dbReference type="NCBI Taxonomy" id="47308"/>
    <lineage>
        <taxon>Eukaryota</taxon>
        <taxon>Metazoa</taxon>
        <taxon>Chordata</taxon>
        <taxon>Craniata</taxon>
        <taxon>Vertebrata</taxon>
        <taxon>Euteleostomi</taxon>
        <taxon>Actinopterygii</taxon>
        <taxon>Neopterygii</taxon>
        <taxon>Teleostei</taxon>
        <taxon>Neoteleostei</taxon>
        <taxon>Acanthomorphata</taxon>
        <taxon>Gobiaria</taxon>
        <taxon>Gobiiformes</taxon>
        <taxon>Gobioidei</taxon>
        <taxon>Gobiidae</taxon>
        <taxon>Benthophilinae</taxon>
        <taxon>Neogobiini</taxon>
        <taxon>Neogobius</taxon>
    </lineage>
</organism>
<keyword evidence="4" id="KW-0723">Serine/threonine-protein kinase</keyword>
<dbReference type="GO" id="GO:0016020">
    <property type="term" value="C:membrane"/>
    <property type="evidence" value="ECO:0007669"/>
    <property type="project" value="UniProtKB-SubCell"/>
</dbReference>
<sequence>QAPHCSVVGVGEKVLLFRHCPGSDQLLHRLQDQDLLQDRDLIEVVISGSASVTEARIHPHSLVVQSYRTPTFCHHCGEMLWGLVRQGLKCTGCGLDFHKRCAIQLPNTCSRARRQVSTSLSLFPARRPLRTPSPTRQGAVWRR</sequence>
<keyword evidence="7" id="KW-0677">Repeat</keyword>
<dbReference type="Proteomes" id="UP000694523">
    <property type="component" value="Unplaced"/>
</dbReference>
<keyword evidence="11" id="KW-0472">Membrane</keyword>